<dbReference type="EMBL" id="CAJNOI010000162">
    <property type="protein sequence ID" value="CAF1145178.1"/>
    <property type="molecule type" value="Genomic_DNA"/>
</dbReference>
<dbReference type="AlphaFoldDB" id="A0A815DW28"/>
<dbReference type="Proteomes" id="UP000663877">
    <property type="component" value="Unassembled WGS sequence"/>
</dbReference>
<evidence type="ECO:0000313" key="2">
    <source>
        <dbReference type="EMBL" id="CAF1306614.1"/>
    </source>
</evidence>
<comment type="caution">
    <text evidence="2">The sequence shown here is derived from an EMBL/GenBank/DDBJ whole genome shotgun (WGS) entry which is preliminary data.</text>
</comment>
<gene>
    <name evidence="1" type="ORF">BJG266_LOCUS23774</name>
    <name evidence="2" type="ORF">QVE165_LOCUS31550</name>
</gene>
<evidence type="ECO:0000313" key="3">
    <source>
        <dbReference type="Proteomes" id="UP000663832"/>
    </source>
</evidence>
<proteinExistence type="predicted"/>
<evidence type="ECO:0000313" key="1">
    <source>
        <dbReference type="EMBL" id="CAF1145178.1"/>
    </source>
</evidence>
<organism evidence="2 3">
    <name type="scientific">Adineta steineri</name>
    <dbReference type="NCBI Taxonomy" id="433720"/>
    <lineage>
        <taxon>Eukaryota</taxon>
        <taxon>Metazoa</taxon>
        <taxon>Spiralia</taxon>
        <taxon>Gnathifera</taxon>
        <taxon>Rotifera</taxon>
        <taxon>Eurotatoria</taxon>
        <taxon>Bdelloidea</taxon>
        <taxon>Adinetida</taxon>
        <taxon>Adinetidae</taxon>
        <taxon>Adineta</taxon>
    </lineage>
</organism>
<name>A0A815DW28_9BILA</name>
<reference evidence="2" key="1">
    <citation type="submission" date="2021-02" db="EMBL/GenBank/DDBJ databases">
        <authorList>
            <person name="Nowell W R."/>
        </authorList>
    </citation>
    <scope>NUCLEOTIDE SEQUENCE</scope>
</reference>
<dbReference type="Proteomes" id="UP000663832">
    <property type="component" value="Unassembled WGS sequence"/>
</dbReference>
<dbReference type="OrthoDB" id="10013946at2759"/>
<keyword evidence="3" id="KW-1185">Reference proteome</keyword>
<dbReference type="EMBL" id="CAJNOM010000271">
    <property type="protein sequence ID" value="CAF1306614.1"/>
    <property type="molecule type" value="Genomic_DNA"/>
</dbReference>
<accession>A0A815DW28</accession>
<sequence>MDEISKMNETIYRFRFGITEKTIRITQQQLNHFPYLLALINHRDDFSVNKNDNGEYILDYPICYDWFMAIFQSVIKQQPSVLFTELTHEADVLRVLELYDYLCIEPLPLPLLKNQKLVLTNLIDIDDVNKHIQWRPANIREARNIAAQFIISLSKMLTT</sequence>
<protein>
    <submittedName>
        <fullName evidence="2">Uncharacterized protein</fullName>
    </submittedName>
</protein>